<sequence length="112" mass="13154">MVAVLSAWCAVTDNEAHQRANLTVDLREDYQQRYQSERSGNILQLVMQLFEDPYLDVNTAADWLDVEYSTENRLVGQLEEDGILEELTRKKRNRFYRASEVFEIINKPIDQL</sequence>
<dbReference type="AlphaFoldDB" id="A0A9Q4L570"/>
<proteinExistence type="predicted"/>
<organism evidence="1 2">
    <name type="scientific">Natrinema salsiterrestre</name>
    <dbReference type="NCBI Taxonomy" id="2950540"/>
    <lineage>
        <taxon>Archaea</taxon>
        <taxon>Methanobacteriati</taxon>
        <taxon>Methanobacteriota</taxon>
        <taxon>Stenosarchaea group</taxon>
        <taxon>Halobacteria</taxon>
        <taxon>Halobacteriales</taxon>
        <taxon>Natrialbaceae</taxon>
        <taxon>Natrinema</taxon>
    </lineage>
</organism>
<dbReference type="RefSeq" id="WP_277524109.1">
    <property type="nucleotide sequence ID" value="NZ_JAMQOT010000009.1"/>
</dbReference>
<comment type="caution">
    <text evidence="1">The sequence shown here is derived from an EMBL/GenBank/DDBJ whole genome shotgun (WGS) entry which is preliminary data.</text>
</comment>
<evidence type="ECO:0008006" key="3">
    <source>
        <dbReference type="Google" id="ProtNLM"/>
    </source>
</evidence>
<dbReference type="Proteomes" id="UP001154061">
    <property type="component" value="Unassembled WGS sequence"/>
</dbReference>
<accession>A0A9Q4L570</accession>
<name>A0A9Q4L570_9EURY</name>
<gene>
    <name evidence="1" type="ORF">NDI89_19610</name>
</gene>
<reference evidence="1" key="1">
    <citation type="submission" date="2022-06" db="EMBL/GenBank/DDBJ databases">
        <title>Natrinema sp. a new haloarchaeum isolate from saline soil.</title>
        <authorList>
            <person name="Strakova D."/>
            <person name="Galisteo C."/>
            <person name="Sanchez-Porro C."/>
            <person name="Ventosa A."/>
        </authorList>
    </citation>
    <scope>NUCLEOTIDE SEQUENCE</scope>
    <source>
        <strain evidence="1">S1CR25-10</strain>
    </source>
</reference>
<keyword evidence="2" id="KW-1185">Reference proteome</keyword>
<dbReference type="EMBL" id="JAMQOT010000009">
    <property type="protein sequence ID" value="MDF9747789.1"/>
    <property type="molecule type" value="Genomic_DNA"/>
</dbReference>
<evidence type="ECO:0000313" key="1">
    <source>
        <dbReference type="EMBL" id="MDF9747789.1"/>
    </source>
</evidence>
<evidence type="ECO:0000313" key="2">
    <source>
        <dbReference type="Proteomes" id="UP001154061"/>
    </source>
</evidence>
<protein>
    <recommendedName>
        <fullName evidence="3">Filamentation induced by cAMP protein Fic</fullName>
    </recommendedName>
</protein>